<accession>A0A0N1GZ96</accession>
<comment type="caution">
    <text evidence="1">The sequence shown here is derived from an EMBL/GenBank/DDBJ whole genome shotgun (WGS) entry which is preliminary data.</text>
</comment>
<sequence length="273" mass="31134">MAAPIQSKQAAWLLSLPSEILQMIFQQAYRGISVKCKCDLSPHIVVPAYLPSILVSKTYAAEAKQAVLQEATFTIRPQTGGFCFTDSGIPNPDSSSEFSLIRHLRIPLSRCPDKEELGIIVRAAPKLRALTLTYEHPIVLYHTVVNENVESPSKVTEGSRMSIKREAEKIVCSQRGFDFDAWAILVEQWSEREEALEVFMETEVMKRRISWRFAYREYLPAHHLSTVSFSTRTWVLTAMPGKDNYLQDKNTPEFTVSLDLPKIPKRLIDMFMH</sequence>
<organism evidence="1 2">
    <name type="scientific">Cyphellophora attinorum</name>
    <dbReference type="NCBI Taxonomy" id="1664694"/>
    <lineage>
        <taxon>Eukaryota</taxon>
        <taxon>Fungi</taxon>
        <taxon>Dikarya</taxon>
        <taxon>Ascomycota</taxon>
        <taxon>Pezizomycotina</taxon>
        <taxon>Eurotiomycetes</taxon>
        <taxon>Chaetothyriomycetidae</taxon>
        <taxon>Chaetothyriales</taxon>
        <taxon>Cyphellophoraceae</taxon>
        <taxon>Cyphellophora</taxon>
    </lineage>
</organism>
<reference evidence="1 2" key="1">
    <citation type="submission" date="2015-06" db="EMBL/GenBank/DDBJ databases">
        <title>Draft genome of the ant-associated black yeast Phialophora attae CBS 131958.</title>
        <authorList>
            <person name="Moreno L.F."/>
            <person name="Stielow B.J."/>
            <person name="de Hoog S."/>
            <person name="Vicente V.A."/>
            <person name="Weiss V.A."/>
            <person name="de Vries M."/>
            <person name="Cruz L.M."/>
            <person name="Souza E.M."/>
        </authorList>
    </citation>
    <scope>NUCLEOTIDE SEQUENCE [LARGE SCALE GENOMIC DNA]</scope>
    <source>
        <strain evidence="1 2">CBS 131958</strain>
    </source>
</reference>
<gene>
    <name evidence="1" type="ORF">AB675_7281</name>
</gene>
<name>A0A0N1GZ96_9EURO</name>
<protein>
    <submittedName>
        <fullName evidence="1">Uncharacterized protein</fullName>
    </submittedName>
</protein>
<dbReference type="Proteomes" id="UP000038010">
    <property type="component" value="Unassembled WGS sequence"/>
</dbReference>
<evidence type="ECO:0000313" key="2">
    <source>
        <dbReference type="Proteomes" id="UP000038010"/>
    </source>
</evidence>
<proteinExistence type="predicted"/>
<keyword evidence="2" id="KW-1185">Reference proteome</keyword>
<dbReference type="RefSeq" id="XP_017996260.1">
    <property type="nucleotide sequence ID" value="XM_018147636.1"/>
</dbReference>
<dbReference type="AlphaFoldDB" id="A0A0N1GZ96"/>
<dbReference type="GeneID" id="28739516"/>
<dbReference type="VEuPathDB" id="FungiDB:AB675_7281"/>
<dbReference type="EMBL" id="LFJN01000032">
    <property type="protein sequence ID" value="KPI36297.1"/>
    <property type="molecule type" value="Genomic_DNA"/>
</dbReference>
<evidence type="ECO:0000313" key="1">
    <source>
        <dbReference type="EMBL" id="KPI36297.1"/>
    </source>
</evidence>